<keyword evidence="4" id="KW-0378">Hydrolase</keyword>
<evidence type="ECO:0000256" key="4">
    <source>
        <dbReference type="ARBA" id="ARBA00022801"/>
    </source>
</evidence>
<dbReference type="GO" id="GO:0006508">
    <property type="term" value="P:proteolysis"/>
    <property type="evidence" value="ECO:0007669"/>
    <property type="project" value="UniProtKB-KW"/>
</dbReference>
<evidence type="ECO:0000256" key="7">
    <source>
        <dbReference type="ARBA" id="ARBA00023145"/>
    </source>
</evidence>
<feature type="compositionally biased region" description="Low complexity" evidence="8">
    <location>
        <begin position="557"/>
        <end position="584"/>
    </location>
</feature>
<dbReference type="CDD" id="cd04056">
    <property type="entry name" value="Peptidases_S53"/>
    <property type="match status" value="1"/>
</dbReference>
<keyword evidence="5" id="KW-0720">Serine protease</keyword>
<gene>
    <name evidence="10" type="ORF">Cch01nite_39260</name>
</gene>
<keyword evidence="2" id="KW-0645">Protease</keyword>
<feature type="region of interest" description="Disordered" evidence="8">
    <location>
        <begin position="557"/>
        <end position="600"/>
    </location>
</feature>
<dbReference type="PANTHER" id="PTHR14218:SF15">
    <property type="entry name" value="TRIPEPTIDYL-PEPTIDASE 1"/>
    <property type="match status" value="1"/>
</dbReference>
<comment type="caution">
    <text evidence="10">The sequence shown here is derived from an EMBL/GenBank/DDBJ whole genome shotgun (WGS) entry which is preliminary data.</text>
</comment>
<keyword evidence="11" id="KW-1185">Reference proteome</keyword>
<dbReference type="InterPro" id="IPR050819">
    <property type="entry name" value="Tripeptidyl-peptidase_I"/>
</dbReference>
<name>A0A919P4G6_9CELL</name>
<dbReference type="SMART" id="SM00944">
    <property type="entry name" value="Pro-kuma_activ"/>
    <property type="match status" value="1"/>
</dbReference>
<protein>
    <submittedName>
        <fullName evidence="10">Kumamolisin</fullName>
    </submittedName>
</protein>
<dbReference type="AlphaFoldDB" id="A0A919P4G6"/>
<sequence length="696" mass="72958">MATTRRVAIPLTERQLPVDAERVEAVPADEPVDVTVYVRRRADQPDLPDPEDLGALPGLTGRTVDDDEFALRYGADPDDIAKVEEFARAHKLEVVESSPEKRSVTLRGTSKAAQEAFGVKLARYRSEGQTFRGRQGPVTVPAEVADVVESVFGLDDRRVGKTRLRRSNQVPSGLGLSTVRAAGLPPNTFLPPQVADIYRYPAGTDGTGQSIAILAFNDSTSHGGYSIDAVTTYFEQVLQIPVPKITDVVVRGPGNDPGTDDGSDPFDSSGEIMLDLQVVGSCAPGADIVMYFTEFTERGWVDAVNAIITDTTHRPSVISVSYGNPEDDPRSAWTAAAILKVNEAFRAAAAKGITICCASGDDGSRDQANDGRAHADFPASSPYVLACGGTRIVAPQGVPLYELTWNNGPGSATGGGVSRIFPVPRYQQHAGVPPSANPDRHVGRGVPDVSGLADPETGVAIATLDGEHLAIIGGTSLTAPLWSSLVARLNQALETPLGFLNPLLYRFLHYPVLRDIIHGNNGAYAAGPGWDACTGLGSPDGARLLAAIRTVIAQTPGTPHAADAPAAGAPGGTAQPGQQPGQQPDRPPGQQPGAPSTLPTAAQPFVDATARLVDAFREAWQPAASAKSDSAPDLVAFRHAAAAAHLEWVGAVKERWAQTRASDLDAYALTVIGTTIAGAGEAVYLALGPPDARQAP</sequence>
<dbReference type="Pfam" id="PF00082">
    <property type="entry name" value="Peptidase_S8"/>
    <property type="match status" value="1"/>
</dbReference>
<evidence type="ECO:0000313" key="11">
    <source>
        <dbReference type="Proteomes" id="UP000632740"/>
    </source>
</evidence>
<dbReference type="SUPFAM" id="SSF54897">
    <property type="entry name" value="Protease propeptides/inhibitors"/>
    <property type="match status" value="1"/>
</dbReference>
<evidence type="ECO:0000256" key="5">
    <source>
        <dbReference type="ARBA" id="ARBA00022825"/>
    </source>
</evidence>
<dbReference type="GO" id="GO:0008240">
    <property type="term" value="F:tripeptidyl-peptidase activity"/>
    <property type="evidence" value="ECO:0007669"/>
    <property type="project" value="TreeGrafter"/>
</dbReference>
<dbReference type="Pfam" id="PF09286">
    <property type="entry name" value="Pro-kuma_activ"/>
    <property type="match status" value="1"/>
</dbReference>
<dbReference type="RefSeq" id="WP_203758215.1">
    <property type="nucleotide sequence ID" value="NZ_BONK01000017.1"/>
</dbReference>
<evidence type="ECO:0000259" key="9">
    <source>
        <dbReference type="PROSITE" id="PS51695"/>
    </source>
</evidence>
<evidence type="ECO:0000256" key="1">
    <source>
        <dbReference type="ARBA" id="ARBA00001913"/>
    </source>
</evidence>
<comment type="cofactor">
    <cofactor evidence="1">
        <name>Ca(2+)</name>
        <dbReference type="ChEBI" id="CHEBI:29108"/>
    </cofactor>
</comment>
<evidence type="ECO:0000313" key="10">
    <source>
        <dbReference type="EMBL" id="GIG23202.1"/>
    </source>
</evidence>
<dbReference type="SUPFAM" id="SSF52743">
    <property type="entry name" value="Subtilisin-like"/>
    <property type="match status" value="1"/>
</dbReference>
<dbReference type="InterPro" id="IPR036852">
    <property type="entry name" value="Peptidase_S8/S53_dom_sf"/>
</dbReference>
<dbReference type="EMBL" id="BONK01000017">
    <property type="protein sequence ID" value="GIG23202.1"/>
    <property type="molecule type" value="Genomic_DNA"/>
</dbReference>
<evidence type="ECO:0000256" key="8">
    <source>
        <dbReference type="SAM" id="MobiDB-lite"/>
    </source>
</evidence>
<proteinExistence type="predicted"/>
<dbReference type="InterPro" id="IPR015366">
    <property type="entry name" value="S53_propep"/>
</dbReference>
<dbReference type="PROSITE" id="PS51695">
    <property type="entry name" value="SEDOLISIN"/>
    <property type="match status" value="1"/>
</dbReference>
<evidence type="ECO:0000256" key="6">
    <source>
        <dbReference type="ARBA" id="ARBA00022837"/>
    </source>
</evidence>
<dbReference type="InterPro" id="IPR030400">
    <property type="entry name" value="Sedolisin_dom"/>
</dbReference>
<keyword evidence="3" id="KW-0479">Metal-binding</keyword>
<organism evidence="10 11">
    <name type="scientific">Cellulomonas chitinilytica</name>
    <dbReference type="NCBI Taxonomy" id="398759"/>
    <lineage>
        <taxon>Bacteria</taxon>
        <taxon>Bacillati</taxon>
        <taxon>Actinomycetota</taxon>
        <taxon>Actinomycetes</taxon>
        <taxon>Micrococcales</taxon>
        <taxon>Cellulomonadaceae</taxon>
        <taxon>Cellulomonas</taxon>
    </lineage>
</organism>
<dbReference type="CDD" id="cd11377">
    <property type="entry name" value="Pro-peptidase_S53"/>
    <property type="match status" value="1"/>
</dbReference>
<dbReference type="Proteomes" id="UP000632740">
    <property type="component" value="Unassembled WGS sequence"/>
</dbReference>
<keyword evidence="6" id="KW-0106">Calcium</keyword>
<dbReference type="PANTHER" id="PTHR14218">
    <property type="entry name" value="PROTEASE S8 TRIPEPTIDYL PEPTIDASE I CLN2"/>
    <property type="match status" value="1"/>
</dbReference>
<keyword evidence="7" id="KW-0865">Zymogen</keyword>
<feature type="domain" description="Peptidase S53" evidence="9">
    <location>
        <begin position="188"/>
        <end position="551"/>
    </location>
</feature>
<evidence type="ECO:0000256" key="3">
    <source>
        <dbReference type="ARBA" id="ARBA00022723"/>
    </source>
</evidence>
<dbReference type="Gene3D" id="3.40.50.200">
    <property type="entry name" value="Peptidase S8/S53 domain"/>
    <property type="match status" value="1"/>
</dbReference>
<reference evidence="10" key="1">
    <citation type="submission" date="2021-01" db="EMBL/GenBank/DDBJ databases">
        <title>Whole genome shotgun sequence of Cellulomonas chitinilytica NBRC 110799.</title>
        <authorList>
            <person name="Komaki H."/>
            <person name="Tamura T."/>
        </authorList>
    </citation>
    <scope>NUCLEOTIDE SEQUENCE</scope>
    <source>
        <strain evidence="10">NBRC 110799</strain>
    </source>
</reference>
<evidence type="ECO:0000256" key="2">
    <source>
        <dbReference type="ARBA" id="ARBA00022670"/>
    </source>
</evidence>
<dbReference type="GO" id="GO:0004252">
    <property type="term" value="F:serine-type endopeptidase activity"/>
    <property type="evidence" value="ECO:0007669"/>
    <property type="project" value="InterPro"/>
</dbReference>
<accession>A0A919P4G6</accession>
<feature type="region of interest" description="Disordered" evidence="8">
    <location>
        <begin position="41"/>
        <end position="60"/>
    </location>
</feature>
<dbReference type="InterPro" id="IPR000209">
    <property type="entry name" value="Peptidase_S8/S53_dom"/>
</dbReference>
<dbReference type="GO" id="GO:0046872">
    <property type="term" value="F:metal ion binding"/>
    <property type="evidence" value="ECO:0007669"/>
    <property type="project" value="UniProtKB-KW"/>
</dbReference>